<proteinExistence type="predicted"/>
<gene>
    <name evidence="1" type="ORF">ELB75_00140</name>
</gene>
<dbReference type="EMBL" id="CP034670">
    <property type="protein sequence ID" value="AZR58590.1"/>
    <property type="molecule type" value="Genomic_DNA"/>
</dbReference>
<accession>A0A3S9SGG4</accession>
<protein>
    <submittedName>
        <fullName evidence="1">Uncharacterized protein</fullName>
    </submittedName>
</protein>
<organism evidence="1 2">
    <name type="scientific">Eikenella corrodens</name>
    <dbReference type="NCBI Taxonomy" id="539"/>
    <lineage>
        <taxon>Bacteria</taxon>
        <taxon>Pseudomonadati</taxon>
        <taxon>Pseudomonadota</taxon>
        <taxon>Betaproteobacteria</taxon>
        <taxon>Neisseriales</taxon>
        <taxon>Neisseriaceae</taxon>
        <taxon>Eikenella</taxon>
    </lineage>
</organism>
<dbReference type="AlphaFoldDB" id="A0A3S9SGG4"/>
<reference evidence="1 2" key="1">
    <citation type="submission" date="2018-12" db="EMBL/GenBank/DDBJ databases">
        <title>Genome sequencing of Eikenella corrodens KCOM 3110 (= JS217).</title>
        <authorList>
            <person name="Koo J.-K."/>
            <person name="Park S.-N."/>
            <person name="Lim Y.K."/>
        </authorList>
    </citation>
    <scope>NUCLEOTIDE SEQUENCE [LARGE SCALE GENOMIC DNA]</scope>
    <source>
        <strain evidence="1 2">KCOM 3110</strain>
    </source>
</reference>
<dbReference type="OrthoDB" id="5956570at2"/>
<dbReference type="RefSeq" id="WP_126982161.1">
    <property type="nucleotide sequence ID" value="NZ_CP034670.1"/>
</dbReference>
<dbReference type="Proteomes" id="UP000282435">
    <property type="component" value="Chromosome"/>
</dbReference>
<evidence type="ECO:0000313" key="2">
    <source>
        <dbReference type="Proteomes" id="UP000282435"/>
    </source>
</evidence>
<evidence type="ECO:0000313" key="1">
    <source>
        <dbReference type="EMBL" id="AZR58590.1"/>
    </source>
</evidence>
<sequence>MLSSIASAFAVLKQASDVLQSFQNAKTEMEIHQKTTELYGIISSIYPELISTQEAHAAAKSRIAELEGEIARQKDWEAEKQRYTLHQHPLGALTYRLKEAQPDGAPVYDLCTNCYQEGIKSILQYAGASGFVVRHQCPRCHTEFLTGKVHFQA</sequence>
<name>A0A3S9SGG4_EIKCO</name>